<organism evidence="1 2">
    <name type="scientific">Paludisphaera borealis</name>
    <dbReference type="NCBI Taxonomy" id="1387353"/>
    <lineage>
        <taxon>Bacteria</taxon>
        <taxon>Pseudomonadati</taxon>
        <taxon>Planctomycetota</taxon>
        <taxon>Planctomycetia</taxon>
        <taxon>Isosphaerales</taxon>
        <taxon>Isosphaeraceae</taxon>
        <taxon>Paludisphaera</taxon>
    </lineage>
</organism>
<dbReference type="Proteomes" id="UP000186309">
    <property type="component" value="Chromosome"/>
</dbReference>
<gene>
    <name evidence="1" type="ORF">BSF38_05115</name>
</gene>
<dbReference type="AlphaFoldDB" id="A0A1U7CXD5"/>
<dbReference type="EMBL" id="CP019082">
    <property type="protein sequence ID" value="APW63543.1"/>
    <property type="molecule type" value="Genomic_DNA"/>
</dbReference>
<reference evidence="2" key="1">
    <citation type="submission" date="2016-12" db="EMBL/GenBank/DDBJ databases">
        <title>Comparative genomics of four Isosphaeraceae planctomycetes: a common pool of plasmids and glycoside hydrolase genes.</title>
        <authorList>
            <person name="Ivanova A."/>
        </authorList>
    </citation>
    <scope>NUCLEOTIDE SEQUENCE [LARGE SCALE GENOMIC DNA]</scope>
    <source>
        <strain evidence="2">PX4</strain>
    </source>
</reference>
<accession>A0A1U7CXD5</accession>
<name>A0A1U7CXD5_9BACT</name>
<sequence length="150" mass="16544">MDPDLELRCRVAIALGKFLHEVDTLTVSEMDVWRQMHGSYCLMLPSEVAGTVAAATANFAGKIAKDYVEPEDFIAMSGARREALRVRKQALADHRTKEQMIVVKLNAEIQAAVRKASAKQSEAKPIVPKPEIVVVTPVKSSQSSQRGTRR</sequence>
<dbReference type="RefSeq" id="WP_076349877.1">
    <property type="nucleotide sequence ID" value="NZ_CP019082.1"/>
</dbReference>
<evidence type="ECO:0000313" key="2">
    <source>
        <dbReference type="Proteomes" id="UP000186309"/>
    </source>
</evidence>
<proteinExistence type="predicted"/>
<keyword evidence="2" id="KW-1185">Reference proteome</keyword>
<protein>
    <submittedName>
        <fullName evidence="1">Uncharacterized protein</fullName>
    </submittedName>
</protein>
<evidence type="ECO:0000313" key="1">
    <source>
        <dbReference type="EMBL" id="APW63543.1"/>
    </source>
</evidence>
<dbReference type="KEGG" id="pbor:BSF38_05115"/>
<dbReference type="STRING" id="1387353.BSF38_05115"/>